<dbReference type="InterPro" id="IPR002575">
    <property type="entry name" value="Aminoglycoside_PTrfase"/>
</dbReference>
<dbReference type="CDD" id="cd05154">
    <property type="entry name" value="ACAD10_11_N-like"/>
    <property type="match status" value="1"/>
</dbReference>
<keyword evidence="2" id="KW-0808">Transferase</keyword>
<evidence type="ECO:0000313" key="3">
    <source>
        <dbReference type="Proteomes" id="UP000317344"/>
    </source>
</evidence>
<proteinExistence type="predicted"/>
<dbReference type="Pfam" id="PF01636">
    <property type="entry name" value="APH"/>
    <property type="match status" value="1"/>
</dbReference>
<dbReference type="PANTHER" id="PTHR47829">
    <property type="entry name" value="HYDROLASE, PUTATIVE (AFU_ORTHOLOGUE AFUA_1G12880)-RELATED"/>
    <property type="match status" value="1"/>
</dbReference>
<keyword evidence="3" id="KW-1185">Reference proteome</keyword>
<dbReference type="PANTHER" id="PTHR47829:SF1">
    <property type="entry name" value="HAD FAMILY PHOSPHATASE"/>
    <property type="match status" value="1"/>
</dbReference>
<organism evidence="2 3">
    <name type="scientific">Tomitella fengzijianii</name>
    <dbReference type="NCBI Taxonomy" id="2597660"/>
    <lineage>
        <taxon>Bacteria</taxon>
        <taxon>Bacillati</taxon>
        <taxon>Actinomycetota</taxon>
        <taxon>Actinomycetes</taxon>
        <taxon>Mycobacteriales</taxon>
        <taxon>Tomitella</taxon>
    </lineage>
</organism>
<reference evidence="2 3" key="1">
    <citation type="submission" date="2019-07" db="EMBL/GenBank/DDBJ databases">
        <title>Tomitella cavernea sp. nov., an actinomycete isolated from soil.</title>
        <authorList>
            <person name="Cheng J."/>
        </authorList>
    </citation>
    <scope>NUCLEOTIDE SEQUENCE [LARGE SCALE GENOMIC DNA]</scope>
    <source>
        <strain evidence="2 3">HY188</strain>
    </source>
</reference>
<evidence type="ECO:0000313" key="2">
    <source>
        <dbReference type="EMBL" id="QDQ96242.1"/>
    </source>
</evidence>
<dbReference type="OrthoDB" id="3806873at2"/>
<dbReference type="GO" id="GO:0016740">
    <property type="term" value="F:transferase activity"/>
    <property type="evidence" value="ECO:0007669"/>
    <property type="project" value="UniProtKB-KW"/>
</dbReference>
<feature type="domain" description="Aminoglycoside phosphotransferase" evidence="1">
    <location>
        <begin position="44"/>
        <end position="267"/>
    </location>
</feature>
<accession>A0A516WZJ5</accession>
<dbReference type="InterPro" id="IPR052898">
    <property type="entry name" value="ACAD10-like"/>
</dbReference>
<dbReference type="KEGG" id="toy:FO059_01395"/>
<dbReference type="AlphaFoldDB" id="A0A516WZJ5"/>
<dbReference type="Gene3D" id="3.90.1200.10">
    <property type="match status" value="1"/>
</dbReference>
<sequence>MFDTVRGMAQDAASAVGAVPGIDAAAVTAWCAASVPDAAAPLRFEQIAGGRSNLTYYVDDAVGRRRVLRRPPLGAVAGNAHDVLREADVLRRMSAAGMPVPTVLGVCEDPGVNGAPFFVMEHLGGAILRVPEDFGAFPDPAQRARIGHSLIEVLTRLHRADLDSAGWGTRAGQRGFIERQLGLWSRNWEAGRARMLGDIEQTRDLLARKIPAQQTAAVVHGDFRLDNCLIGADSTVSGVLDWELTTVGDPLADLGHFLVYWAQPGDAVTALENPPTLVPGLPTRGELTRAYIERMGGVLDVTEQEVDFHVAFSWWKTACIVENVYARMSRGVMGDADRTPGSFAAQAERLAARALACARELQ</sequence>
<protein>
    <submittedName>
        <fullName evidence="2">Phosphotransferase family protein</fullName>
    </submittedName>
</protein>
<evidence type="ECO:0000259" key="1">
    <source>
        <dbReference type="Pfam" id="PF01636"/>
    </source>
</evidence>
<gene>
    <name evidence="2" type="ORF">FO059_01395</name>
</gene>
<dbReference type="InterPro" id="IPR011009">
    <property type="entry name" value="Kinase-like_dom_sf"/>
</dbReference>
<dbReference type="Gene3D" id="3.30.200.20">
    <property type="entry name" value="Phosphorylase Kinase, domain 1"/>
    <property type="match status" value="1"/>
</dbReference>
<name>A0A516WZJ5_9ACTN</name>
<reference evidence="2 3" key="2">
    <citation type="submission" date="2019-07" db="EMBL/GenBank/DDBJ databases">
        <authorList>
            <person name="Huang Y."/>
        </authorList>
    </citation>
    <scope>NUCLEOTIDE SEQUENCE [LARGE SCALE GENOMIC DNA]</scope>
    <source>
        <strain evidence="2 3">HY188</strain>
    </source>
</reference>
<dbReference type="EMBL" id="CP041765">
    <property type="protein sequence ID" value="QDQ96242.1"/>
    <property type="molecule type" value="Genomic_DNA"/>
</dbReference>
<dbReference type="Proteomes" id="UP000317344">
    <property type="component" value="Chromosome"/>
</dbReference>
<dbReference type="SUPFAM" id="SSF56112">
    <property type="entry name" value="Protein kinase-like (PK-like)"/>
    <property type="match status" value="1"/>
</dbReference>
<dbReference type="InterPro" id="IPR041726">
    <property type="entry name" value="ACAD10_11_N"/>
</dbReference>